<name>A0A9D4LAI3_DREPO</name>
<dbReference type="GO" id="GO:0051082">
    <property type="term" value="F:unfolded protein binding"/>
    <property type="evidence" value="ECO:0007669"/>
    <property type="project" value="InterPro"/>
</dbReference>
<dbReference type="GO" id="GO:0005737">
    <property type="term" value="C:cytoplasm"/>
    <property type="evidence" value="ECO:0007669"/>
    <property type="project" value="TreeGrafter"/>
</dbReference>
<keyword evidence="2" id="KW-1185">Reference proteome</keyword>
<accession>A0A9D4LAI3</accession>
<dbReference type="Pfam" id="PF00118">
    <property type="entry name" value="Cpn60_TCP1"/>
    <property type="match status" value="1"/>
</dbReference>
<dbReference type="Gene3D" id="3.30.260.10">
    <property type="entry name" value="TCP-1-like chaperonin intermediate domain"/>
    <property type="match status" value="1"/>
</dbReference>
<dbReference type="InterPro" id="IPR027413">
    <property type="entry name" value="GROEL-like_equatorial_sf"/>
</dbReference>
<dbReference type="PANTHER" id="PTHR46787:SF1">
    <property type="entry name" value="MOLECULAR CHAPERONE MKKS"/>
    <property type="match status" value="1"/>
</dbReference>
<gene>
    <name evidence="1" type="ORF">DPMN_096085</name>
</gene>
<dbReference type="SUPFAM" id="SSF52029">
    <property type="entry name" value="GroEL apical domain-like"/>
    <property type="match status" value="1"/>
</dbReference>
<evidence type="ECO:0000313" key="2">
    <source>
        <dbReference type="Proteomes" id="UP000828390"/>
    </source>
</evidence>
<reference evidence="1" key="1">
    <citation type="journal article" date="2019" name="bioRxiv">
        <title>The Genome of the Zebra Mussel, Dreissena polymorpha: A Resource for Invasive Species Research.</title>
        <authorList>
            <person name="McCartney M.A."/>
            <person name="Auch B."/>
            <person name="Kono T."/>
            <person name="Mallez S."/>
            <person name="Zhang Y."/>
            <person name="Obille A."/>
            <person name="Becker A."/>
            <person name="Abrahante J.E."/>
            <person name="Garbe J."/>
            <person name="Badalamenti J.P."/>
            <person name="Herman A."/>
            <person name="Mangelson H."/>
            <person name="Liachko I."/>
            <person name="Sullivan S."/>
            <person name="Sone E.D."/>
            <person name="Koren S."/>
            <person name="Silverstein K.A.T."/>
            <person name="Beckman K.B."/>
            <person name="Gohl D.M."/>
        </authorList>
    </citation>
    <scope>NUCLEOTIDE SEQUENCE</scope>
    <source>
        <strain evidence="1">Duluth1</strain>
        <tissue evidence="1">Whole animal</tissue>
    </source>
</reference>
<dbReference type="EMBL" id="JAIWYP010000003">
    <property type="protein sequence ID" value="KAH3853557.1"/>
    <property type="molecule type" value="Genomic_DNA"/>
</dbReference>
<dbReference type="PANTHER" id="PTHR46787">
    <property type="entry name" value="SYNDROMES PUTATIVE CHAPERONIN-RELATED"/>
    <property type="match status" value="1"/>
</dbReference>
<dbReference type="InterPro" id="IPR027410">
    <property type="entry name" value="TCP-1-like_intermed_sf"/>
</dbReference>
<dbReference type="SUPFAM" id="SSF48592">
    <property type="entry name" value="GroEL equatorial domain-like"/>
    <property type="match status" value="1"/>
</dbReference>
<dbReference type="InterPro" id="IPR002423">
    <property type="entry name" value="Cpn60/GroEL/TCP-1"/>
</dbReference>
<dbReference type="GO" id="GO:0051131">
    <property type="term" value="P:chaperone-mediated protein complex assembly"/>
    <property type="evidence" value="ECO:0007669"/>
    <property type="project" value="TreeGrafter"/>
</dbReference>
<sequence length="636" mass="69536">MSSIKPEKPRASALERSTVAKYRDAFNVLQQLVLTCRTPEGRIKILQNTNGGNKTVTTMSQRLLQALSITKPVIQLQVSATQGHLLTYKDGGLFVLGFASTLVQQSLDSSINPVILAEIFEALLTFCTCHMESLECSFRFKAAIADIHFMVSFVKSVIQPKIVTSLNNEELTFIAKLVLEVFLTCINEGHAYSIKDSIMTLSQEGCKVLDSKVMPGVVIHAPELPRFVQMDLTHLGGKLYGCTDIRCVIVTASMSGDYSELDNVGYTADSQVGVDEECVANLEAFCQTLVSWEVKLLLCQRVVHPQLKVYLKECEVLVVDRIGLQPIKYLAAVTGCVPIQSADVDIPEKYFGCLDKVQHIHLHGKSYLQLTRACKPVTSLFLGHQHEQPLQELVAVCDSALASLEKLLYEPHVFPGAGCWQGLLAQELQSHVSKELGSLVKDMECPPQYITEAADIFLRSLLIAALGNPSLCALNSRTHHVHRSSDVFASRTDSWETFSRQCLCNLTSREEGDILIDISSLISISKRNTESSQQPSSISTGHSNYNKIGVEFKSGQSTMSVNPHLLKQNIQDSSGKKGSMKTQILGTAGEGSLSAVLPQGQGHVVMDSSAMCIAGLQTATLSACSLLKIGQILENF</sequence>
<dbReference type="GO" id="GO:0005634">
    <property type="term" value="C:nucleus"/>
    <property type="evidence" value="ECO:0007669"/>
    <property type="project" value="TreeGrafter"/>
</dbReference>
<dbReference type="Proteomes" id="UP000828390">
    <property type="component" value="Unassembled WGS sequence"/>
</dbReference>
<protein>
    <submittedName>
        <fullName evidence="1">Uncharacterized protein</fullName>
    </submittedName>
</protein>
<dbReference type="Gene3D" id="3.50.7.10">
    <property type="entry name" value="GroEL"/>
    <property type="match status" value="1"/>
</dbReference>
<dbReference type="AlphaFoldDB" id="A0A9D4LAI3"/>
<organism evidence="1 2">
    <name type="scientific">Dreissena polymorpha</name>
    <name type="common">Zebra mussel</name>
    <name type="synonym">Mytilus polymorpha</name>
    <dbReference type="NCBI Taxonomy" id="45954"/>
    <lineage>
        <taxon>Eukaryota</taxon>
        <taxon>Metazoa</taxon>
        <taxon>Spiralia</taxon>
        <taxon>Lophotrochozoa</taxon>
        <taxon>Mollusca</taxon>
        <taxon>Bivalvia</taxon>
        <taxon>Autobranchia</taxon>
        <taxon>Heteroconchia</taxon>
        <taxon>Euheterodonta</taxon>
        <taxon>Imparidentia</taxon>
        <taxon>Neoheterodontei</taxon>
        <taxon>Myida</taxon>
        <taxon>Dreissenoidea</taxon>
        <taxon>Dreissenidae</taxon>
        <taxon>Dreissena</taxon>
    </lineage>
</organism>
<dbReference type="GO" id="GO:1902636">
    <property type="term" value="C:kinociliary basal body"/>
    <property type="evidence" value="ECO:0007669"/>
    <property type="project" value="TreeGrafter"/>
</dbReference>
<proteinExistence type="predicted"/>
<dbReference type="GO" id="GO:0032502">
    <property type="term" value="P:developmental process"/>
    <property type="evidence" value="ECO:0007669"/>
    <property type="project" value="TreeGrafter"/>
</dbReference>
<dbReference type="OrthoDB" id="528704at2759"/>
<comment type="caution">
    <text evidence="1">The sequence shown here is derived from an EMBL/GenBank/DDBJ whole genome shotgun (WGS) entry which is preliminary data.</text>
</comment>
<dbReference type="InterPro" id="IPR028790">
    <property type="entry name" value="MKKS"/>
</dbReference>
<dbReference type="InterPro" id="IPR027409">
    <property type="entry name" value="GroEL-like_apical_dom_sf"/>
</dbReference>
<dbReference type="GO" id="GO:0060271">
    <property type="term" value="P:cilium assembly"/>
    <property type="evidence" value="ECO:0007669"/>
    <property type="project" value="InterPro"/>
</dbReference>
<dbReference type="GO" id="GO:0006457">
    <property type="term" value="P:protein folding"/>
    <property type="evidence" value="ECO:0007669"/>
    <property type="project" value="InterPro"/>
</dbReference>
<reference evidence="1" key="2">
    <citation type="submission" date="2020-11" db="EMBL/GenBank/DDBJ databases">
        <authorList>
            <person name="McCartney M.A."/>
            <person name="Auch B."/>
            <person name="Kono T."/>
            <person name="Mallez S."/>
            <person name="Becker A."/>
            <person name="Gohl D.M."/>
            <person name="Silverstein K.A.T."/>
            <person name="Koren S."/>
            <person name="Bechman K.B."/>
            <person name="Herman A."/>
            <person name="Abrahante J.E."/>
            <person name="Garbe J."/>
        </authorList>
    </citation>
    <scope>NUCLEOTIDE SEQUENCE</scope>
    <source>
        <strain evidence="1">Duluth1</strain>
        <tissue evidence="1">Whole animal</tissue>
    </source>
</reference>
<dbReference type="GO" id="GO:0005524">
    <property type="term" value="F:ATP binding"/>
    <property type="evidence" value="ECO:0007669"/>
    <property type="project" value="InterPro"/>
</dbReference>
<evidence type="ECO:0000313" key="1">
    <source>
        <dbReference type="EMBL" id="KAH3853557.1"/>
    </source>
</evidence>
<dbReference type="Gene3D" id="1.10.560.10">
    <property type="entry name" value="GroEL-like equatorial domain"/>
    <property type="match status" value="1"/>
</dbReference>